<feature type="transmembrane region" description="Helical" evidence="1">
    <location>
        <begin position="23"/>
        <end position="49"/>
    </location>
</feature>
<feature type="transmembrane region" description="Helical" evidence="1">
    <location>
        <begin position="103"/>
        <end position="131"/>
    </location>
</feature>
<keyword evidence="1" id="KW-0472">Membrane</keyword>
<comment type="caution">
    <text evidence="2">The sequence shown here is derived from an EMBL/GenBank/DDBJ whole genome shotgun (WGS) entry which is preliminary data.</text>
</comment>
<sequence length="206" mass="23761">MNGIVSGYYRLCVSITKFAYLNLLWIVFTLLGLIVLGFMPATVAMFAVVRKWILGEKDINIFQTFWKSYRKEFIKSNIVGMSMLLIGYLLSIEFQILRSQESLSYFIASYGVLALFLIYIIILLYIFPLFVHFKLKIGQYVKWSFVIGMVHPILTVFLLVVICLSTYLSLKFFPAFLFFFGGSVIAYVVMWGAAKTFPKYEKASEI</sequence>
<feature type="transmembrane region" description="Helical" evidence="1">
    <location>
        <begin position="173"/>
        <end position="194"/>
    </location>
</feature>
<keyword evidence="1" id="KW-1133">Transmembrane helix</keyword>
<dbReference type="EMBL" id="SLUB01000007">
    <property type="protein sequence ID" value="THE13801.1"/>
    <property type="molecule type" value="Genomic_DNA"/>
</dbReference>
<keyword evidence="3" id="KW-1185">Reference proteome</keyword>
<organism evidence="2 3">
    <name type="scientific">Bacillus timonensis</name>
    <dbReference type="NCBI Taxonomy" id="1033734"/>
    <lineage>
        <taxon>Bacteria</taxon>
        <taxon>Bacillati</taxon>
        <taxon>Bacillota</taxon>
        <taxon>Bacilli</taxon>
        <taxon>Bacillales</taxon>
        <taxon>Bacillaceae</taxon>
        <taxon>Bacillus</taxon>
    </lineage>
</organism>
<reference evidence="2 3" key="1">
    <citation type="journal article" date="2019" name="Indoor Air">
        <title>Impacts of indoor surface finishes on bacterial viability.</title>
        <authorList>
            <person name="Hu J."/>
            <person name="Maamar S.B."/>
            <person name="Glawe A.J."/>
            <person name="Gottel N."/>
            <person name="Gilbert J.A."/>
            <person name="Hartmann E.M."/>
        </authorList>
    </citation>
    <scope>NUCLEOTIDE SEQUENCE [LARGE SCALE GENOMIC DNA]</scope>
    <source>
        <strain evidence="2 3">AF060A6</strain>
    </source>
</reference>
<evidence type="ECO:0000313" key="3">
    <source>
        <dbReference type="Proteomes" id="UP000306477"/>
    </source>
</evidence>
<feature type="transmembrane region" description="Helical" evidence="1">
    <location>
        <begin position="78"/>
        <end position="97"/>
    </location>
</feature>
<dbReference type="InterPro" id="IPR006938">
    <property type="entry name" value="DUF624"/>
</dbReference>
<feature type="transmembrane region" description="Helical" evidence="1">
    <location>
        <begin position="143"/>
        <end position="167"/>
    </location>
</feature>
<proteinExistence type="predicted"/>
<evidence type="ECO:0000256" key="1">
    <source>
        <dbReference type="SAM" id="Phobius"/>
    </source>
</evidence>
<dbReference type="AlphaFoldDB" id="A0A4S3PVF3"/>
<name>A0A4S3PVF3_9BACI</name>
<keyword evidence="1" id="KW-0812">Transmembrane</keyword>
<dbReference type="Pfam" id="PF04854">
    <property type="entry name" value="DUF624"/>
    <property type="match status" value="1"/>
</dbReference>
<dbReference type="RefSeq" id="WP_136378738.1">
    <property type="nucleotide sequence ID" value="NZ_SLUB01000007.1"/>
</dbReference>
<evidence type="ECO:0000313" key="2">
    <source>
        <dbReference type="EMBL" id="THE13801.1"/>
    </source>
</evidence>
<dbReference type="OrthoDB" id="2182676at2"/>
<protein>
    <submittedName>
        <fullName evidence="2">DUF624 domain-containing protein</fullName>
    </submittedName>
</protein>
<dbReference type="Proteomes" id="UP000306477">
    <property type="component" value="Unassembled WGS sequence"/>
</dbReference>
<gene>
    <name evidence="2" type="ORF">E1I69_06230</name>
</gene>
<accession>A0A4S3PVF3</accession>